<dbReference type="Proteomes" id="UP001215151">
    <property type="component" value="Unassembled WGS sequence"/>
</dbReference>
<keyword evidence="4" id="KW-1185">Reference proteome</keyword>
<feature type="transmembrane region" description="Helical" evidence="2">
    <location>
        <begin position="57"/>
        <end position="76"/>
    </location>
</feature>
<organism evidence="3 4">
    <name type="scientific">Trametes cubensis</name>
    <dbReference type="NCBI Taxonomy" id="1111947"/>
    <lineage>
        <taxon>Eukaryota</taxon>
        <taxon>Fungi</taxon>
        <taxon>Dikarya</taxon>
        <taxon>Basidiomycota</taxon>
        <taxon>Agaricomycotina</taxon>
        <taxon>Agaricomycetes</taxon>
        <taxon>Polyporales</taxon>
        <taxon>Polyporaceae</taxon>
        <taxon>Trametes</taxon>
    </lineage>
</organism>
<dbReference type="AlphaFoldDB" id="A0AAD7U5X2"/>
<feature type="transmembrane region" description="Helical" evidence="2">
    <location>
        <begin position="232"/>
        <end position="255"/>
    </location>
</feature>
<evidence type="ECO:0000313" key="3">
    <source>
        <dbReference type="EMBL" id="KAJ8502109.1"/>
    </source>
</evidence>
<accession>A0AAD7U5X2</accession>
<gene>
    <name evidence="3" type="ORF">ONZ51_g167</name>
</gene>
<protein>
    <submittedName>
        <fullName evidence="3">Uncharacterized protein</fullName>
    </submittedName>
</protein>
<evidence type="ECO:0000256" key="1">
    <source>
        <dbReference type="SAM" id="MobiDB-lite"/>
    </source>
</evidence>
<keyword evidence="2" id="KW-1133">Transmembrane helix</keyword>
<feature type="region of interest" description="Disordered" evidence="1">
    <location>
        <begin position="296"/>
        <end position="322"/>
    </location>
</feature>
<sequence length="322" mass="35492">MADSAFPQPPPGLNYIAAIEPSLTILLINVILSSFLVPTLIVILYTSTQATRRKPIFIMNIVSIVLAFALAAINTYNLSRTILAKPVDPKADTASASMLILAPYFAELTLVVRVVSVYPPRLMSWSGRILMYAPIALLKTARTANVIDFLVAWGRLNRDAFTPSVTSQQAWGLPNAKIEWILQFLDMLFVSALFLARLRQGVRMKRDESRPHCSSVTSTGTRVSLSSRIRTLFWIAASNLIFPVLLDFIQLVYIFHDNSSIPATYVVLVNVHVQIIGVLLATIWGTSISAQQYGPTTGSGGEYHGGRREDTLVTSEVTRPGR</sequence>
<evidence type="ECO:0000256" key="2">
    <source>
        <dbReference type="SAM" id="Phobius"/>
    </source>
</evidence>
<feature type="transmembrane region" description="Helical" evidence="2">
    <location>
        <begin position="96"/>
        <end position="118"/>
    </location>
</feature>
<comment type="caution">
    <text evidence="3">The sequence shown here is derived from an EMBL/GenBank/DDBJ whole genome shotgun (WGS) entry which is preliminary data.</text>
</comment>
<keyword evidence="2" id="KW-0812">Transmembrane</keyword>
<keyword evidence="2" id="KW-0472">Membrane</keyword>
<name>A0AAD7U5X2_9APHY</name>
<feature type="transmembrane region" description="Helical" evidence="2">
    <location>
        <begin position="261"/>
        <end position="284"/>
    </location>
</feature>
<evidence type="ECO:0000313" key="4">
    <source>
        <dbReference type="Proteomes" id="UP001215151"/>
    </source>
</evidence>
<reference evidence="3" key="1">
    <citation type="submission" date="2022-11" db="EMBL/GenBank/DDBJ databases">
        <title>Genome Sequence of Cubamyces cubensis.</title>
        <authorList>
            <person name="Buettner E."/>
        </authorList>
    </citation>
    <scope>NUCLEOTIDE SEQUENCE</scope>
    <source>
        <strain evidence="3">MPL-01</strain>
    </source>
</reference>
<proteinExistence type="predicted"/>
<dbReference type="EMBL" id="JAPEVG010000002">
    <property type="protein sequence ID" value="KAJ8502109.1"/>
    <property type="molecule type" value="Genomic_DNA"/>
</dbReference>
<feature type="transmembrane region" description="Helical" evidence="2">
    <location>
        <begin position="23"/>
        <end position="45"/>
    </location>
</feature>
<feature type="compositionally biased region" description="Polar residues" evidence="1">
    <location>
        <begin position="312"/>
        <end position="322"/>
    </location>
</feature>